<keyword evidence="4" id="KW-1185">Reference proteome</keyword>
<dbReference type="Proteomes" id="UP000252345">
    <property type="component" value="Unassembled WGS sequence"/>
</dbReference>
<sequence length="568" mass="62550">MIPNVTRGDRMHGLVNYLAGGGRHNEHTDQHVLAGDDWTEIRFTDTELDRSTTAELARQLDNGAAASGVRMKGGHVWHCSLAISKHDGVLSDDEWHQIAHEFIEQMGFDDAQGAKGACMWAAVRHGLSGKDGDGNDHIHIAVNLVRTDGTKAWIHNDFRRAQQACRKIEQEHGLEELGIDRTKAATRGWKPGEREAQARRRARAKLHYESPEISWGSLPVQERQRLTALQLQADQPRNRLADRIRAAASQSHDEAEFVRRLRRQGVLLRPRYAQGDRSVVTGYSVAERPMYGERPIWYGGGTIARDLRLPVLRQGWTDSIAAAGAAADEWNAALRNKRVVHPGQDDMAPLPQDAAAAIARLNNGLKSVSPDDRETWAHVAHETAGALASWSRAVESTPGPIAYASRTLARSAQTYSKPQRPPHAERSIMSGAALAFVASLDSDNPRLLQSVMYRQIFKTADMIRRAMDARNDAYLARITLEAQKDDMMRIAQALPAGDGGRRRTTAPPTVTRTADKTTRRTWDVDELVHATRGAAIPAGLSATGKTSPPPHPSRGGNDTSRQSNQRGG</sequence>
<feature type="compositionally biased region" description="Polar residues" evidence="1">
    <location>
        <begin position="556"/>
        <end position="568"/>
    </location>
</feature>
<feature type="region of interest" description="Disordered" evidence="1">
    <location>
        <begin position="497"/>
        <end position="516"/>
    </location>
</feature>
<proteinExistence type="predicted"/>
<evidence type="ECO:0000259" key="2">
    <source>
        <dbReference type="Pfam" id="PF03432"/>
    </source>
</evidence>
<dbReference type="EMBL" id="PDCH01000020">
    <property type="protein sequence ID" value="RBP98808.1"/>
    <property type="molecule type" value="Genomic_DNA"/>
</dbReference>
<dbReference type="OrthoDB" id="4382201at2"/>
<dbReference type="RefSeq" id="WP_113853989.1">
    <property type="nucleotide sequence ID" value="NZ_PDCH01000020.1"/>
</dbReference>
<accession>A0A366KC93</accession>
<name>A0A366KC93_9BIFI</name>
<evidence type="ECO:0000313" key="4">
    <source>
        <dbReference type="Proteomes" id="UP000252345"/>
    </source>
</evidence>
<evidence type="ECO:0000256" key="1">
    <source>
        <dbReference type="SAM" id="MobiDB-lite"/>
    </source>
</evidence>
<feature type="domain" description="MobA/VirD2-like nuclease" evidence="2">
    <location>
        <begin position="52"/>
        <end position="174"/>
    </location>
</feature>
<dbReference type="AlphaFoldDB" id="A0A366KC93"/>
<comment type="caution">
    <text evidence="3">The sequence shown here is derived from an EMBL/GenBank/DDBJ whole genome shotgun (WGS) entry which is preliminary data.</text>
</comment>
<protein>
    <submittedName>
        <fullName evidence="3">Relaxase</fullName>
    </submittedName>
</protein>
<evidence type="ECO:0000313" key="3">
    <source>
        <dbReference type="EMBL" id="RBP98808.1"/>
    </source>
</evidence>
<dbReference type="Pfam" id="PF03432">
    <property type="entry name" value="Relaxase"/>
    <property type="match status" value="1"/>
</dbReference>
<organism evidence="3 4">
    <name type="scientific">Bifidobacterium xylocopae</name>
    <dbReference type="NCBI Taxonomy" id="2493119"/>
    <lineage>
        <taxon>Bacteria</taxon>
        <taxon>Bacillati</taxon>
        <taxon>Actinomycetota</taxon>
        <taxon>Actinomycetes</taxon>
        <taxon>Bifidobacteriales</taxon>
        <taxon>Bifidobacteriaceae</taxon>
        <taxon>Bifidobacterium</taxon>
    </lineage>
</organism>
<gene>
    <name evidence="3" type="ORF">CRD59_07080</name>
</gene>
<reference evidence="3 4" key="1">
    <citation type="submission" date="2017-10" db="EMBL/GenBank/DDBJ databases">
        <title>Bifidobacterium xylocopum sp. nov. and Bifidobacterium aemilianum sp. nov., from the carpenter bee (Xylocopa violacea) digestive tract.</title>
        <authorList>
            <person name="Alberoni D."/>
            <person name="Baffoni L."/>
            <person name="Di Gioia D."/>
            <person name="Gaggia F."/>
            <person name="Biavati B."/>
        </authorList>
    </citation>
    <scope>NUCLEOTIDE SEQUENCE [LARGE SCALE GENOMIC DNA]</scope>
    <source>
        <strain evidence="3 4">XV2</strain>
    </source>
</reference>
<feature type="region of interest" description="Disordered" evidence="1">
    <location>
        <begin position="533"/>
        <end position="568"/>
    </location>
</feature>
<dbReference type="InterPro" id="IPR005094">
    <property type="entry name" value="Endonuclease_MobA/VirD2"/>
</dbReference>